<dbReference type="Gene3D" id="1.10.630.10">
    <property type="entry name" value="Cytochrome P450"/>
    <property type="match status" value="1"/>
</dbReference>
<evidence type="ECO:0000313" key="10">
    <source>
        <dbReference type="Proteomes" id="UP000243498"/>
    </source>
</evidence>
<dbReference type="CDD" id="cd11059">
    <property type="entry name" value="CYP_fungal"/>
    <property type="match status" value="1"/>
</dbReference>
<dbReference type="STRING" id="1081105.A0A166WTF5"/>
<dbReference type="PRINTS" id="PR00385">
    <property type="entry name" value="P450"/>
</dbReference>
<dbReference type="InterPro" id="IPR017972">
    <property type="entry name" value="Cyt_P450_CS"/>
</dbReference>
<evidence type="ECO:0000256" key="4">
    <source>
        <dbReference type="ARBA" id="ARBA00022723"/>
    </source>
</evidence>
<evidence type="ECO:0000256" key="1">
    <source>
        <dbReference type="ARBA" id="ARBA00001971"/>
    </source>
</evidence>
<gene>
    <name evidence="9" type="ORF">NOR_08171</name>
</gene>
<dbReference type="InterPro" id="IPR002403">
    <property type="entry name" value="Cyt_P450_E_grp-IV"/>
</dbReference>
<dbReference type="AlphaFoldDB" id="A0A166WTF5"/>
<comment type="similarity">
    <text evidence="2 8">Belongs to the cytochrome P450 family.</text>
</comment>
<dbReference type="PROSITE" id="PS00086">
    <property type="entry name" value="CYTOCHROME_P450"/>
    <property type="match status" value="1"/>
</dbReference>
<dbReference type="OrthoDB" id="1470350at2759"/>
<evidence type="ECO:0000256" key="8">
    <source>
        <dbReference type="RuleBase" id="RU000461"/>
    </source>
</evidence>
<dbReference type="Proteomes" id="UP000243498">
    <property type="component" value="Unassembled WGS sequence"/>
</dbReference>
<reference evidence="9 10" key="1">
    <citation type="journal article" date="2016" name="Genome Biol. Evol.">
        <title>Divergent and convergent evolution of fungal pathogenicity.</title>
        <authorList>
            <person name="Shang Y."/>
            <person name="Xiao G."/>
            <person name="Zheng P."/>
            <person name="Cen K."/>
            <person name="Zhan S."/>
            <person name="Wang C."/>
        </authorList>
    </citation>
    <scope>NUCLEOTIDE SEQUENCE [LARGE SCALE GENOMIC DNA]</scope>
    <source>
        <strain evidence="9 10">RCEF 4871</strain>
    </source>
</reference>
<keyword evidence="5 7" id="KW-0408">Iron</keyword>
<dbReference type="GO" id="GO:0005506">
    <property type="term" value="F:iron ion binding"/>
    <property type="evidence" value="ECO:0007669"/>
    <property type="project" value="InterPro"/>
</dbReference>
<dbReference type="PANTHER" id="PTHR24305:SF166">
    <property type="entry name" value="CYTOCHROME P450 12A4, MITOCHONDRIAL-RELATED"/>
    <property type="match status" value="1"/>
</dbReference>
<comment type="caution">
    <text evidence="9">The sequence shown here is derived from an EMBL/GenBank/DDBJ whole genome shotgun (WGS) entry which is preliminary data.</text>
</comment>
<dbReference type="InterPro" id="IPR050121">
    <property type="entry name" value="Cytochrome_P450_monoxygenase"/>
</dbReference>
<keyword evidence="3 7" id="KW-0349">Heme</keyword>
<dbReference type="InterPro" id="IPR001128">
    <property type="entry name" value="Cyt_P450"/>
</dbReference>
<organism evidence="9 10">
    <name type="scientific">Metarhizium rileyi (strain RCEF 4871)</name>
    <name type="common">Nomuraea rileyi</name>
    <dbReference type="NCBI Taxonomy" id="1649241"/>
    <lineage>
        <taxon>Eukaryota</taxon>
        <taxon>Fungi</taxon>
        <taxon>Dikarya</taxon>
        <taxon>Ascomycota</taxon>
        <taxon>Pezizomycotina</taxon>
        <taxon>Sordariomycetes</taxon>
        <taxon>Hypocreomycetidae</taxon>
        <taxon>Hypocreales</taxon>
        <taxon>Clavicipitaceae</taxon>
        <taxon>Metarhizium</taxon>
    </lineage>
</organism>
<evidence type="ECO:0000256" key="6">
    <source>
        <dbReference type="ARBA" id="ARBA00023033"/>
    </source>
</evidence>
<evidence type="ECO:0000256" key="5">
    <source>
        <dbReference type="ARBA" id="ARBA00023004"/>
    </source>
</evidence>
<name>A0A166WTF5_METRR</name>
<keyword evidence="6 8" id="KW-0503">Monooxygenase</keyword>
<dbReference type="InterPro" id="IPR036396">
    <property type="entry name" value="Cyt_P450_sf"/>
</dbReference>
<dbReference type="PANTHER" id="PTHR24305">
    <property type="entry name" value="CYTOCHROME P450"/>
    <property type="match status" value="1"/>
</dbReference>
<dbReference type="OMA" id="PETWQPK"/>
<protein>
    <submittedName>
        <fullName evidence="9">Cytochrome P450</fullName>
    </submittedName>
</protein>
<dbReference type="GO" id="GO:0016705">
    <property type="term" value="F:oxidoreductase activity, acting on paired donors, with incorporation or reduction of molecular oxygen"/>
    <property type="evidence" value="ECO:0007669"/>
    <property type="project" value="InterPro"/>
</dbReference>
<accession>A0A166WTF5</accession>
<dbReference type="EMBL" id="AZHC01000045">
    <property type="protein sequence ID" value="OAA35079.1"/>
    <property type="molecule type" value="Genomic_DNA"/>
</dbReference>
<keyword evidence="8" id="KW-0560">Oxidoreductase</keyword>
<dbReference type="Pfam" id="PF00067">
    <property type="entry name" value="p450"/>
    <property type="match status" value="1"/>
</dbReference>
<sequence>MQTDEMWFMAAVAALLLLLLYTLVLQPAFFCPLARIPSAHWSCPLSSYWILDARKGARENETLFEAHLRLGPMVRVAPNTLSVDGVDAMRTVYQGGFEKSDWYKVFDHYGVPHMFSTLGSKEHARRKRIISHVYSRSFIHASVPARAQSRAILLGRLVPLLGQEAAAACDDPKGTEVQSLFMATTMDLISAYIFGLRNSTDFIQDEAYRHHWLQLYLSRHHHHFWPQELPGVTRLCTRLGLRLYPSFVDDANEEIRVWNRRMCDMAEQSMRTDVDDQVCLAADEAVVFKAMHAGIDREESTEGEASLLYHTSIQQRSLAVASEILDQLLAGHETAGIVLTYIAWRLSLSPDVQTQLREELLSIEPCREMATDELGKLPHPKTLHSLPILHAVVMETLRLHAPIPGPQPRSTPYPSCQIGGYSIPGGVRIASLAHTLHLDERVYPDARRWDHTRWLVPGADDDEDRKKQMNRHFWAFGSGGRMCIGSNFALTGIKNTIAAIYTNFQTLVVQDDGMEQTDGYSSRPASDKLHLKFTAVCVT</sequence>
<evidence type="ECO:0000256" key="3">
    <source>
        <dbReference type="ARBA" id="ARBA00022617"/>
    </source>
</evidence>
<proteinExistence type="inferred from homology"/>
<keyword evidence="4 7" id="KW-0479">Metal-binding</keyword>
<dbReference type="GO" id="GO:0020037">
    <property type="term" value="F:heme binding"/>
    <property type="evidence" value="ECO:0007669"/>
    <property type="project" value="InterPro"/>
</dbReference>
<evidence type="ECO:0000313" key="9">
    <source>
        <dbReference type="EMBL" id="OAA35079.1"/>
    </source>
</evidence>
<evidence type="ECO:0000256" key="7">
    <source>
        <dbReference type="PIRSR" id="PIRSR602403-1"/>
    </source>
</evidence>
<dbReference type="SUPFAM" id="SSF48264">
    <property type="entry name" value="Cytochrome P450"/>
    <property type="match status" value="1"/>
</dbReference>
<keyword evidence="10" id="KW-1185">Reference proteome</keyword>
<feature type="binding site" description="axial binding residue" evidence="7">
    <location>
        <position position="483"/>
    </location>
    <ligand>
        <name>heme</name>
        <dbReference type="ChEBI" id="CHEBI:30413"/>
    </ligand>
    <ligandPart>
        <name>Fe</name>
        <dbReference type="ChEBI" id="CHEBI:18248"/>
    </ligandPart>
</feature>
<dbReference type="PRINTS" id="PR00465">
    <property type="entry name" value="EP450IV"/>
</dbReference>
<evidence type="ECO:0000256" key="2">
    <source>
        <dbReference type="ARBA" id="ARBA00010617"/>
    </source>
</evidence>
<comment type="cofactor">
    <cofactor evidence="1 7">
        <name>heme</name>
        <dbReference type="ChEBI" id="CHEBI:30413"/>
    </cofactor>
</comment>
<dbReference type="GO" id="GO:0004497">
    <property type="term" value="F:monooxygenase activity"/>
    <property type="evidence" value="ECO:0007669"/>
    <property type="project" value="UniProtKB-KW"/>
</dbReference>